<evidence type="ECO:0000259" key="13">
    <source>
        <dbReference type="PROSITE" id="PS50109"/>
    </source>
</evidence>
<accession>A0A9D1TEI6</accession>
<keyword evidence="6" id="KW-0808">Transferase</keyword>
<comment type="caution">
    <text evidence="14">The sequence shown here is derived from an EMBL/GenBank/DDBJ whole genome shotgun (WGS) entry which is preliminary data.</text>
</comment>
<evidence type="ECO:0000256" key="6">
    <source>
        <dbReference type="ARBA" id="ARBA00022679"/>
    </source>
</evidence>
<dbReference type="AlphaFoldDB" id="A0A9D1TEI6"/>
<dbReference type="SMART" id="SM00388">
    <property type="entry name" value="HisKA"/>
    <property type="match status" value="1"/>
</dbReference>
<dbReference type="SUPFAM" id="SSF55874">
    <property type="entry name" value="ATPase domain of HSP90 chaperone/DNA topoisomerase II/histidine kinase"/>
    <property type="match status" value="1"/>
</dbReference>
<dbReference type="Gene3D" id="1.10.287.130">
    <property type="match status" value="1"/>
</dbReference>
<dbReference type="CDD" id="cd00075">
    <property type="entry name" value="HATPase"/>
    <property type="match status" value="1"/>
</dbReference>
<proteinExistence type="predicted"/>
<evidence type="ECO:0000256" key="10">
    <source>
        <dbReference type="ARBA" id="ARBA00023012"/>
    </source>
</evidence>
<feature type="transmembrane region" description="Helical" evidence="12">
    <location>
        <begin position="12"/>
        <end position="31"/>
    </location>
</feature>
<evidence type="ECO:0000313" key="15">
    <source>
        <dbReference type="Proteomes" id="UP000886814"/>
    </source>
</evidence>
<dbReference type="GO" id="GO:0000155">
    <property type="term" value="F:phosphorelay sensor kinase activity"/>
    <property type="evidence" value="ECO:0007669"/>
    <property type="project" value="InterPro"/>
</dbReference>
<evidence type="ECO:0000256" key="8">
    <source>
        <dbReference type="ARBA" id="ARBA00022777"/>
    </source>
</evidence>
<dbReference type="SMART" id="SM00387">
    <property type="entry name" value="HATPase_c"/>
    <property type="match status" value="1"/>
</dbReference>
<keyword evidence="4" id="KW-1003">Cell membrane</keyword>
<dbReference type="InterPro" id="IPR036890">
    <property type="entry name" value="HATPase_C_sf"/>
</dbReference>
<feature type="transmembrane region" description="Helical" evidence="12">
    <location>
        <begin position="96"/>
        <end position="114"/>
    </location>
</feature>
<dbReference type="InterPro" id="IPR003594">
    <property type="entry name" value="HATPase_dom"/>
</dbReference>
<dbReference type="PRINTS" id="PR00344">
    <property type="entry name" value="BCTRLSENSOR"/>
</dbReference>
<keyword evidence="11 12" id="KW-0472">Membrane</keyword>
<evidence type="ECO:0000256" key="4">
    <source>
        <dbReference type="ARBA" id="ARBA00022475"/>
    </source>
</evidence>
<dbReference type="InterPro" id="IPR036097">
    <property type="entry name" value="HisK_dim/P_sf"/>
</dbReference>
<dbReference type="EC" id="2.7.13.3" evidence="3"/>
<dbReference type="Pfam" id="PF00512">
    <property type="entry name" value="HisKA"/>
    <property type="match status" value="1"/>
</dbReference>
<evidence type="ECO:0000256" key="1">
    <source>
        <dbReference type="ARBA" id="ARBA00000085"/>
    </source>
</evidence>
<name>A0A9D1TEI6_9FIRM</name>
<keyword evidence="7 12" id="KW-0812">Transmembrane</keyword>
<sequence length="420" mass="48164">MSSGLKRFLMELLLCLLVIGAVVMGMIGIRYQSYQKEMERAGLLLGSDKTEEDVFRILKGEENLRKGSTEEILERYGYTAPEDSQAGRQFLRDCRALFAGGGILWLGFAGILGFEQYKMRKEREKLSRDIAEGLEKIRTGDSGQILLEPEADMEDQSRRRIWDELDSLESYVDIIRSQAHHEKEETKSLVTDLSHQLKTPVAALSSCFDILKDPDLPDRERREFQDRMEQQLNSLKKLIGALVNISRMETGMIQLHPEKGRIFDTILEAVNGIWIKAQQKGVEIQMEAEKEVEDLRVRHDRKWLSEALLNILDNAVKYSPSGTMVTLRAFCMTSFVRIEIQDQGIGIPKENRHKVFQRFFRGKQPEVQKEEGAGVGLYLARRIVEGHQGTISVDTRRMKKEKGTVLSYRSHIRMKSLTVL</sequence>
<reference evidence="14" key="2">
    <citation type="submission" date="2021-04" db="EMBL/GenBank/DDBJ databases">
        <authorList>
            <person name="Gilroy R."/>
        </authorList>
    </citation>
    <scope>NUCLEOTIDE SEQUENCE</scope>
    <source>
        <strain evidence="14">CHK195-9823</strain>
    </source>
</reference>
<dbReference type="Pfam" id="PF02518">
    <property type="entry name" value="HATPase_c"/>
    <property type="match status" value="1"/>
</dbReference>
<evidence type="ECO:0000256" key="7">
    <source>
        <dbReference type="ARBA" id="ARBA00022692"/>
    </source>
</evidence>
<comment type="catalytic activity">
    <reaction evidence="1">
        <text>ATP + protein L-histidine = ADP + protein N-phospho-L-histidine.</text>
        <dbReference type="EC" id="2.7.13.3"/>
    </reaction>
</comment>
<dbReference type="PANTHER" id="PTHR45453">
    <property type="entry name" value="PHOSPHATE REGULON SENSOR PROTEIN PHOR"/>
    <property type="match status" value="1"/>
</dbReference>
<dbReference type="CDD" id="cd00082">
    <property type="entry name" value="HisKA"/>
    <property type="match status" value="1"/>
</dbReference>
<dbReference type="InterPro" id="IPR050351">
    <property type="entry name" value="BphY/WalK/GraS-like"/>
</dbReference>
<evidence type="ECO:0000256" key="5">
    <source>
        <dbReference type="ARBA" id="ARBA00022553"/>
    </source>
</evidence>
<dbReference type="PANTHER" id="PTHR45453:SF2">
    <property type="entry name" value="HISTIDINE KINASE"/>
    <property type="match status" value="1"/>
</dbReference>
<dbReference type="Proteomes" id="UP000886814">
    <property type="component" value="Unassembled WGS sequence"/>
</dbReference>
<evidence type="ECO:0000256" key="12">
    <source>
        <dbReference type="SAM" id="Phobius"/>
    </source>
</evidence>
<keyword evidence="5" id="KW-0597">Phosphoprotein</keyword>
<dbReference type="Gene3D" id="3.30.565.10">
    <property type="entry name" value="Histidine kinase-like ATPase, C-terminal domain"/>
    <property type="match status" value="1"/>
</dbReference>
<comment type="subcellular location">
    <subcellularLocation>
        <location evidence="2">Cell membrane</location>
        <topology evidence="2">Multi-pass membrane protein</topology>
    </subcellularLocation>
</comment>
<evidence type="ECO:0000256" key="3">
    <source>
        <dbReference type="ARBA" id="ARBA00012438"/>
    </source>
</evidence>
<dbReference type="InterPro" id="IPR003661">
    <property type="entry name" value="HisK_dim/P_dom"/>
</dbReference>
<gene>
    <name evidence="14" type="ORF">H9747_04195</name>
</gene>
<dbReference type="SUPFAM" id="SSF47384">
    <property type="entry name" value="Homodimeric domain of signal transducing histidine kinase"/>
    <property type="match status" value="1"/>
</dbReference>
<dbReference type="GO" id="GO:0005886">
    <property type="term" value="C:plasma membrane"/>
    <property type="evidence" value="ECO:0007669"/>
    <property type="project" value="UniProtKB-SubCell"/>
</dbReference>
<evidence type="ECO:0000256" key="11">
    <source>
        <dbReference type="ARBA" id="ARBA00023136"/>
    </source>
</evidence>
<dbReference type="GO" id="GO:0016036">
    <property type="term" value="P:cellular response to phosphate starvation"/>
    <property type="evidence" value="ECO:0007669"/>
    <property type="project" value="TreeGrafter"/>
</dbReference>
<reference evidence="14" key="1">
    <citation type="journal article" date="2021" name="PeerJ">
        <title>Extensive microbial diversity within the chicken gut microbiome revealed by metagenomics and culture.</title>
        <authorList>
            <person name="Gilroy R."/>
            <person name="Ravi A."/>
            <person name="Getino M."/>
            <person name="Pursley I."/>
            <person name="Horton D.L."/>
            <person name="Alikhan N.F."/>
            <person name="Baker D."/>
            <person name="Gharbi K."/>
            <person name="Hall N."/>
            <person name="Watson M."/>
            <person name="Adriaenssens E.M."/>
            <person name="Foster-Nyarko E."/>
            <person name="Jarju S."/>
            <person name="Secka A."/>
            <person name="Antonio M."/>
            <person name="Oren A."/>
            <person name="Chaudhuri R.R."/>
            <person name="La Ragione R."/>
            <person name="Hildebrand F."/>
            <person name="Pallen M.J."/>
        </authorList>
    </citation>
    <scope>NUCLEOTIDE SEQUENCE</scope>
    <source>
        <strain evidence="14">CHK195-9823</strain>
    </source>
</reference>
<dbReference type="InterPro" id="IPR004358">
    <property type="entry name" value="Sig_transdc_His_kin-like_C"/>
</dbReference>
<feature type="domain" description="Histidine kinase" evidence="13">
    <location>
        <begin position="192"/>
        <end position="414"/>
    </location>
</feature>
<evidence type="ECO:0000313" key="14">
    <source>
        <dbReference type="EMBL" id="HIV38188.1"/>
    </source>
</evidence>
<evidence type="ECO:0000256" key="2">
    <source>
        <dbReference type="ARBA" id="ARBA00004651"/>
    </source>
</evidence>
<evidence type="ECO:0000256" key="9">
    <source>
        <dbReference type="ARBA" id="ARBA00022989"/>
    </source>
</evidence>
<dbReference type="InterPro" id="IPR005467">
    <property type="entry name" value="His_kinase_dom"/>
</dbReference>
<keyword evidence="9 12" id="KW-1133">Transmembrane helix</keyword>
<keyword evidence="8 14" id="KW-0418">Kinase</keyword>
<keyword evidence="10" id="KW-0902">Two-component regulatory system</keyword>
<dbReference type="EMBL" id="DXIQ01000026">
    <property type="protein sequence ID" value="HIV38188.1"/>
    <property type="molecule type" value="Genomic_DNA"/>
</dbReference>
<dbReference type="PROSITE" id="PS50109">
    <property type="entry name" value="HIS_KIN"/>
    <property type="match status" value="1"/>
</dbReference>
<protein>
    <recommendedName>
        <fullName evidence="3">histidine kinase</fullName>
        <ecNumber evidence="3">2.7.13.3</ecNumber>
    </recommendedName>
</protein>
<organism evidence="14 15">
    <name type="scientific">Candidatus Blautia stercorigallinarum</name>
    <dbReference type="NCBI Taxonomy" id="2838501"/>
    <lineage>
        <taxon>Bacteria</taxon>
        <taxon>Bacillati</taxon>
        <taxon>Bacillota</taxon>
        <taxon>Clostridia</taxon>
        <taxon>Lachnospirales</taxon>
        <taxon>Lachnospiraceae</taxon>
        <taxon>Blautia</taxon>
    </lineage>
</organism>
<dbReference type="GO" id="GO:0004721">
    <property type="term" value="F:phosphoprotein phosphatase activity"/>
    <property type="evidence" value="ECO:0007669"/>
    <property type="project" value="TreeGrafter"/>
</dbReference>